<evidence type="ECO:0000313" key="5">
    <source>
        <dbReference type="EMBL" id="OMO58902.1"/>
    </source>
</evidence>
<evidence type="ECO:0000256" key="1">
    <source>
        <dbReference type="ARBA" id="ARBA00004123"/>
    </source>
</evidence>
<evidence type="ECO:0000313" key="6">
    <source>
        <dbReference type="Proteomes" id="UP000188268"/>
    </source>
</evidence>
<dbReference type="GO" id="GO:0003682">
    <property type="term" value="F:chromatin binding"/>
    <property type="evidence" value="ECO:0007669"/>
    <property type="project" value="TreeGrafter"/>
</dbReference>
<dbReference type="STRING" id="210143.A0A1R3GLF9"/>
<dbReference type="InterPro" id="IPR032308">
    <property type="entry name" value="TDBD"/>
</dbReference>
<feature type="region of interest" description="Disordered" evidence="3">
    <location>
        <begin position="404"/>
        <end position="436"/>
    </location>
</feature>
<dbReference type="PANTHER" id="PTHR47025">
    <property type="entry name" value="AUTOIMMUNE REGULATOR"/>
    <property type="match status" value="1"/>
</dbReference>
<feature type="region of interest" description="Disordered" evidence="3">
    <location>
        <begin position="1"/>
        <end position="20"/>
    </location>
</feature>
<feature type="domain" description="Tify" evidence="4">
    <location>
        <begin position="468"/>
        <end position="522"/>
    </location>
</feature>
<keyword evidence="6" id="KW-1185">Reference proteome</keyword>
<accession>A0A1R3GLF9</accession>
<evidence type="ECO:0000256" key="3">
    <source>
        <dbReference type="SAM" id="MobiDB-lite"/>
    </source>
</evidence>
<dbReference type="GO" id="GO:0045944">
    <property type="term" value="P:positive regulation of transcription by RNA polymerase II"/>
    <property type="evidence" value="ECO:0007669"/>
    <property type="project" value="TreeGrafter"/>
</dbReference>
<comment type="subcellular location">
    <subcellularLocation>
        <location evidence="1">Nucleus</location>
    </subcellularLocation>
</comment>
<name>A0A1R3GLF9_COCAP</name>
<dbReference type="OMA" id="ENFISMA"/>
<dbReference type="GO" id="GO:0000977">
    <property type="term" value="F:RNA polymerase II transcription regulatory region sequence-specific DNA binding"/>
    <property type="evidence" value="ECO:0007669"/>
    <property type="project" value="TreeGrafter"/>
</dbReference>
<dbReference type="AlphaFoldDB" id="A0A1R3GLF9"/>
<dbReference type="PANTHER" id="PTHR47025:SF6">
    <property type="entry name" value="N-LYSINE METHYLTRANSFERASE"/>
    <property type="match status" value="1"/>
</dbReference>
<protein>
    <recommendedName>
        <fullName evidence="4">Tify domain-containing protein</fullName>
    </recommendedName>
</protein>
<evidence type="ECO:0000256" key="2">
    <source>
        <dbReference type="ARBA" id="ARBA00023242"/>
    </source>
</evidence>
<comment type="caution">
    <text evidence="5">The sequence shown here is derived from an EMBL/GenBank/DDBJ whole genome shotgun (WGS) entry which is preliminary data.</text>
</comment>
<feature type="compositionally biased region" description="Basic and acidic residues" evidence="3">
    <location>
        <begin position="419"/>
        <end position="428"/>
    </location>
</feature>
<dbReference type="Pfam" id="PF16135">
    <property type="entry name" value="TDBD"/>
    <property type="match status" value="1"/>
</dbReference>
<dbReference type="EMBL" id="AWWV01014068">
    <property type="protein sequence ID" value="OMO58902.1"/>
    <property type="molecule type" value="Genomic_DNA"/>
</dbReference>
<dbReference type="Gramene" id="OMO58902">
    <property type="protein sequence ID" value="OMO58902"/>
    <property type="gene ID" value="CCACVL1_25270"/>
</dbReference>
<organism evidence="5 6">
    <name type="scientific">Corchorus capsularis</name>
    <name type="common">Jute</name>
    <dbReference type="NCBI Taxonomy" id="210143"/>
    <lineage>
        <taxon>Eukaryota</taxon>
        <taxon>Viridiplantae</taxon>
        <taxon>Streptophyta</taxon>
        <taxon>Embryophyta</taxon>
        <taxon>Tracheophyta</taxon>
        <taxon>Spermatophyta</taxon>
        <taxon>Magnoliopsida</taxon>
        <taxon>eudicotyledons</taxon>
        <taxon>Gunneridae</taxon>
        <taxon>Pentapetalae</taxon>
        <taxon>rosids</taxon>
        <taxon>malvids</taxon>
        <taxon>Malvales</taxon>
        <taxon>Malvaceae</taxon>
        <taxon>Grewioideae</taxon>
        <taxon>Apeibeae</taxon>
        <taxon>Corchorus</taxon>
    </lineage>
</organism>
<feature type="compositionally biased region" description="Low complexity" evidence="3">
    <location>
        <begin position="404"/>
        <end position="417"/>
    </location>
</feature>
<dbReference type="Proteomes" id="UP000188268">
    <property type="component" value="Unassembled WGS sequence"/>
</dbReference>
<dbReference type="GO" id="GO:0005634">
    <property type="term" value="C:nucleus"/>
    <property type="evidence" value="ECO:0007669"/>
    <property type="project" value="UniProtKB-SubCell"/>
</dbReference>
<sequence length="575" mass="62957">MARDGGCLTNGEMGYDNSSRIEPKRGHQWFMDAAPPELFSNKKQAIESVNNRPVSGIADINVSPWHNDSSFQSASCQFSDRLFGSESMRTVNLVDKNLSSVDSGNVNMGRKDFEDQYGNASSAGLSMSHTIEDASSFLSFGGVRKVKVNQVRDSNYGMPASMGHPYGRGVSSTVSMSTVYNKGDNNAISLGPTYGTADENTISMGPTFTKADGNFISMGHTFNRRDGDFISMGHNYNKGSENILSMAQPFDKEDGNFISMSQSYEKGDANLMSLNPSYGKGQENFISMAPAYGKPNESLISMAPSFDKEDDTIIPMGSSYDKADCNVTAMAPTEDKGESGILSMGQNYNKGESNTISFGGFHDESEANPSGSIISGYDLLMNNQNPVQASEVLIQKELVVVNPDSNANSAPKSNSKPDTIVKNKEPKTAKKVSPNNFPSNVKSLLSTGMLDGVHVKYVSWSREKNLKGIIQGTGYMCGCNECDFKKALNAYEFERHANCKTKHPNNHIYFENGKTIYAVVQELKNTPQEMLFDVIQNVTGSQINQKNFRVWKASYQAATRELQRIYGKDDIIVSS</sequence>
<dbReference type="GO" id="GO:0042393">
    <property type="term" value="F:histone binding"/>
    <property type="evidence" value="ECO:0007669"/>
    <property type="project" value="TreeGrafter"/>
</dbReference>
<gene>
    <name evidence="5" type="ORF">CCACVL1_25270</name>
</gene>
<evidence type="ECO:0000259" key="4">
    <source>
        <dbReference type="Pfam" id="PF16135"/>
    </source>
</evidence>
<dbReference type="OrthoDB" id="1863332at2759"/>
<reference evidence="5 6" key="1">
    <citation type="submission" date="2013-09" db="EMBL/GenBank/DDBJ databases">
        <title>Corchorus capsularis genome sequencing.</title>
        <authorList>
            <person name="Alam M."/>
            <person name="Haque M.S."/>
            <person name="Islam M.S."/>
            <person name="Emdad E.M."/>
            <person name="Islam M.M."/>
            <person name="Ahmed B."/>
            <person name="Halim A."/>
            <person name="Hossen Q.M.M."/>
            <person name="Hossain M.Z."/>
            <person name="Ahmed R."/>
            <person name="Khan M.M."/>
            <person name="Islam R."/>
            <person name="Rashid M.M."/>
            <person name="Khan S.A."/>
            <person name="Rahman M.S."/>
            <person name="Alam M."/>
        </authorList>
    </citation>
    <scope>NUCLEOTIDE SEQUENCE [LARGE SCALE GENOMIC DNA]</scope>
    <source>
        <strain evidence="6">cv. CVL-1</strain>
        <tissue evidence="5">Whole seedling</tissue>
    </source>
</reference>
<keyword evidence="2" id="KW-0539">Nucleus</keyword>
<proteinExistence type="predicted"/>